<sequence>MPVHSALRRSPLRPHGTSRATPLIRSAGSWPPVDEVVGGSTSSTRRGTVQRNAPGCQVPSYWTLPSSGTSLPPSRFRMGRRVVAIEGEVVSGSELLIMPVTSFLTRCRRSPEIWRLTGAAYLVINHGAIKGRTASISTADCFAPMVLQPALLESHVLKCSCQAKLSVTFASLMQVLLYASLLWFRRISGIPTDRELHQTSYLAGSPNGSVYRSSCESCPPLLKGLFPWLLPTSFSGSALSPDASSPWRIPTPHQ</sequence>
<feature type="region of interest" description="Disordered" evidence="1">
    <location>
        <begin position="1"/>
        <end position="52"/>
    </location>
</feature>
<proteinExistence type="predicted"/>
<reference evidence="2 3" key="1">
    <citation type="submission" date="2021-06" db="EMBL/GenBank/DDBJ databases">
        <authorList>
            <person name="Palmer J.M."/>
        </authorList>
    </citation>
    <scope>NUCLEOTIDE SEQUENCE [LARGE SCALE GENOMIC DNA]</scope>
    <source>
        <strain evidence="2 3">AS_MEX2019</strain>
        <tissue evidence="2">Muscle</tissue>
    </source>
</reference>
<evidence type="ECO:0000256" key="1">
    <source>
        <dbReference type="SAM" id="MobiDB-lite"/>
    </source>
</evidence>
<name>A0ABV0ZL33_9TELE</name>
<dbReference type="EMBL" id="JAHRIP010066699">
    <property type="protein sequence ID" value="MEQ2306953.1"/>
    <property type="molecule type" value="Genomic_DNA"/>
</dbReference>
<keyword evidence="3" id="KW-1185">Reference proteome</keyword>
<protein>
    <submittedName>
        <fullName evidence="2">Uncharacterized protein</fullName>
    </submittedName>
</protein>
<feature type="compositionally biased region" description="Basic residues" evidence="1">
    <location>
        <begin position="1"/>
        <end position="12"/>
    </location>
</feature>
<gene>
    <name evidence="2" type="ORF">AMECASPLE_013321</name>
</gene>
<feature type="compositionally biased region" description="Polar residues" evidence="1">
    <location>
        <begin position="39"/>
        <end position="51"/>
    </location>
</feature>
<dbReference type="Proteomes" id="UP001469553">
    <property type="component" value="Unassembled WGS sequence"/>
</dbReference>
<evidence type="ECO:0000313" key="3">
    <source>
        <dbReference type="Proteomes" id="UP001469553"/>
    </source>
</evidence>
<comment type="caution">
    <text evidence="2">The sequence shown here is derived from an EMBL/GenBank/DDBJ whole genome shotgun (WGS) entry which is preliminary data.</text>
</comment>
<evidence type="ECO:0000313" key="2">
    <source>
        <dbReference type="EMBL" id="MEQ2306953.1"/>
    </source>
</evidence>
<organism evidence="2 3">
    <name type="scientific">Ameca splendens</name>
    <dbReference type="NCBI Taxonomy" id="208324"/>
    <lineage>
        <taxon>Eukaryota</taxon>
        <taxon>Metazoa</taxon>
        <taxon>Chordata</taxon>
        <taxon>Craniata</taxon>
        <taxon>Vertebrata</taxon>
        <taxon>Euteleostomi</taxon>
        <taxon>Actinopterygii</taxon>
        <taxon>Neopterygii</taxon>
        <taxon>Teleostei</taxon>
        <taxon>Neoteleostei</taxon>
        <taxon>Acanthomorphata</taxon>
        <taxon>Ovalentaria</taxon>
        <taxon>Atherinomorphae</taxon>
        <taxon>Cyprinodontiformes</taxon>
        <taxon>Goodeidae</taxon>
        <taxon>Ameca</taxon>
    </lineage>
</organism>
<accession>A0ABV0ZL33</accession>